<feature type="region of interest" description="Disordered" evidence="1">
    <location>
        <begin position="1"/>
        <end position="30"/>
    </location>
</feature>
<dbReference type="PANTHER" id="PTHR15827">
    <property type="entry name" value="CYCLIN-DEPENDENT KINASE 2-INTERACTING PROTEIN"/>
    <property type="match status" value="1"/>
</dbReference>
<evidence type="ECO:0000313" key="2">
    <source>
        <dbReference type="EMBL" id="KZT69039.1"/>
    </source>
</evidence>
<accession>A0A165Q5P1</accession>
<gene>
    <name evidence="2" type="ORF">DAEQUDRAFT_691597</name>
</gene>
<dbReference type="EMBL" id="KV429061">
    <property type="protein sequence ID" value="KZT69039.1"/>
    <property type="molecule type" value="Genomic_DNA"/>
</dbReference>
<name>A0A165Q5P1_9APHY</name>
<sequence>MSRLASFRGPSTPTASPVRAKELSTPPSLSRLAESTYHRKVRTLLQEMRAATETWEDVVIFDGLKAAKSLVDARTDLDNALASEKGTQPTRHMVGDKLYTMEQDIKDLGVVIEKLKKQFQKMNAIVDNLESVLYEAHKMKGWQFVQEPLWLSWSLERFVTTIADILSPYHRSLLMHEELVEVLRSHETTFEASRQALTEWAAQPYLEDHSWEVQWEDLCAAEIDRWNSVK</sequence>
<organism evidence="2 3">
    <name type="scientific">Daedalea quercina L-15889</name>
    <dbReference type="NCBI Taxonomy" id="1314783"/>
    <lineage>
        <taxon>Eukaryota</taxon>
        <taxon>Fungi</taxon>
        <taxon>Dikarya</taxon>
        <taxon>Basidiomycota</taxon>
        <taxon>Agaricomycotina</taxon>
        <taxon>Agaricomycetes</taxon>
        <taxon>Polyporales</taxon>
        <taxon>Fomitopsis</taxon>
    </lineage>
</organism>
<keyword evidence="3" id="KW-1185">Reference proteome</keyword>
<dbReference type="OrthoDB" id="17066at2759"/>
<proteinExistence type="predicted"/>
<evidence type="ECO:0000256" key="1">
    <source>
        <dbReference type="SAM" id="MobiDB-lite"/>
    </source>
</evidence>
<evidence type="ECO:0000313" key="3">
    <source>
        <dbReference type="Proteomes" id="UP000076727"/>
    </source>
</evidence>
<reference evidence="2 3" key="1">
    <citation type="journal article" date="2016" name="Mol. Biol. Evol.">
        <title>Comparative Genomics of Early-Diverging Mushroom-Forming Fungi Provides Insights into the Origins of Lignocellulose Decay Capabilities.</title>
        <authorList>
            <person name="Nagy L.G."/>
            <person name="Riley R."/>
            <person name="Tritt A."/>
            <person name="Adam C."/>
            <person name="Daum C."/>
            <person name="Floudas D."/>
            <person name="Sun H."/>
            <person name="Yadav J.S."/>
            <person name="Pangilinan J."/>
            <person name="Larsson K.H."/>
            <person name="Matsuura K."/>
            <person name="Barry K."/>
            <person name="Labutti K."/>
            <person name="Kuo R."/>
            <person name="Ohm R.A."/>
            <person name="Bhattacharya S.S."/>
            <person name="Shirouzu T."/>
            <person name="Yoshinaga Y."/>
            <person name="Martin F.M."/>
            <person name="Grigoriev I.V."/>
            <person name="Hibbett D.S."/>
        </authorList>
    </citation>
    <scope>NUCLEOTIDE SEQUENCE [LARGE SCALE GENOMIC DNA]</scope>
    <source>
        <strain evidence="2 3">L-15889</strain>
    </source>
</reference>
<dbReference type="AlphaFoldDB" id="A0A165Q5P1"/>
<protein>
    <submittedName>
        <fullName evidence="2">Uncharacterized protein</fullName>
    </submittedName>
</protein>
<dbReference type="Proteomes" id="UP000076727">
    <property type="component" value="Unassembled WGS sequence"/>
</dbReference>
<dbReference type="PANTHER" id="PTHR15827:SF2">
    <property type="entry name" value="CYCLIN-DEPENDENT KINASE 2-INTERACTING PROTEIN"/>
    <property type="match status" value="1"/>
</dbReference>